<comment type="caution">
    <text evidence="3">The sequence shown here is derived from an EMBL/GenBank/DDBJ whole genome shotgun (WGS) entry which is preliminary data.</text>
</comment>
<dbReference type="SMART" id="SM00849">
    <property type="entry name" value="Lactamase_B"/>
    <property type="match status" value="1"/>
</dbReference>
<reference evidence="3" key="1">
    <citation type="submission" date="2020-07" db="EMBL/GenBank/DDBJ databases">
        <title>Huge and variable diversity of episymbiotic CPR bacteria and DPANN archaea in groundwater ecosystems.</title>
        <authorList>
            <person name="He C.Y."/>
            <person name="Keren R."/>
            <person name="Whittaker M."/>
            <person name="Farag I.F."/>
            <person name="Doudna J."/>
            <person name="Cate J.H.D."/>
            <person name="Banfield J.F."/>
        </authorList>
    </citation>
    <scope>NUCLEOTIDE SEQUENCE</scope>
    <source>
        <strain evidence="3">NC_groundwater_1370_Ag_S-0.2um_69_93</strain>
    </source>
</reference>
<dbReference type="PANTHER" id="PTHR42951:SF4">
    <property type="entry name" value="ACYL-COENZYME A THIOESTERASE MBLAC2"/>
    <property type="match status" value="1"/>
</dbReference>
<evidence type="ECO:0000313" key="4">
    <source>
        <dbReference type="Proteomes" id="UP000752292"/>
    </source>
</evidence>
<protein>
    <submittedName>
        <fullName evidence="3">MBL fold metallo-hydrolase</fullName>
    </submittedName>
</protein>
<sequence>MSGKVKIPAWGDFPPDFPNFFLDPTGCILSIKEIGKNTYALVSNIMNVDNAGFVVGEKGVLVIDAHICVPMARQILQRVREVTDKPILYLVNSNYHADHTFGNCAFPRETLVIQHRETAARTPFHQEARDFLLRCTGDDPHIWDDVTLRLPDIVFEDHLTIDLGGVTVETHWFGPANTPGDTITYVPHARAAWTGNMTGGGTFGLAIETDAPTFMGTLSRFIHALDVETLVPAHSPLSGPETLWSGINYHAQVTGAVNKALGAGWSLEETIERTPLGEAFAYSPTDSRVALQRARHRYNVRRTYLSLTGRV</sequence>
<dbReference type="EMBL" id="JACQRX010000282">
    <property type="protein sequence ID" value="MBI4252082.1"/>
    <property type="molecule type" value="Genomic_DNA"/>
</dbReference>
<gene>
    <name evidence="3" type="ORF">HY618_06440</name>
</gene>
<dbReference type="Gene3D" id="3.60.15.10">
    <property type="entry name" value="Ribonuclease Z/Hydroxyacylglutathione hydrolase-like"/>
    <property type="match status" value="1"/>
</dbReference>
<evidence type="ECO:0000256" key="1">
    <source>
        <dbReference type="ARBA" id="ARBA00005250"/>
    </source>
</evidence>
<evidence type="ECO:0000259" key="2">
    <source>
        <dbReference type="SMART" id="SM00849"/>
    </source>
</evidence>
<dbReference type="InterPro" id="IPR036866">
    <property type="entry name" value="RibonucZ/Hydroxyglut_hydro"/>
</dbReference>
<dbReference type="InterPro" id="IPR001279">
    <property type="entry name" value="Metallo-B-lactamas"/>
</dbReference>
<accession>A0A933E838</accession>
<dbReference type="Pfam" id="PF00753">
    <property type="entry name" value="Lactamase_B"/>
    <property type="match status" value="1"/>
</dbReference>
<feature type="domain" description="Metallo-beta-lactamase" evidence="2">
    <location>
        <begin position="48"/>
        <end position="234"/>
    </location>
</feature>
<dbReference type="GO" id="GO:0017001">
    <property type="term" value="P:antibiotic catabolic process"/>
    <property type="evidence" value="ECO:0007669"/>
    <property type="project" value="UniProtKB-ARBA"/>
</dbReference>
<proteinExistence type="inferred from homology"/>
<dbReference type="Proteomes" id="UP000752292">
    <property type="component" value="Unassembled WGS sequence"/>
</dbReference>
<name>A0A933E838_UNCTE</name>
<dbReference type="PANTHER" id="PTHR42951">
    <property type="entry name" value="METALLO-BETA-LACTAMASE DOMAIN-CONTAINING"/>
    <property type="match status" value="1"/>
</dbReference>
<organism evidence="3 4">
    <name type="scientific">Tectimicrobiota bacterium</name>
    <dbReference type="NCBI Taxonomy" id="2528274"/>
    <lineage>
        <taxon>Bacteria</taxon>
        <taxon>Pseudomonadati</taxon>
        <taxon>Nitrospinota/Tectimicrobiota group</taxon>
        <taxon>Candidatus Tectimicrobiota</taxon>
    </lineage>
</organism>
<dbReference type="CDD" id="cd16282">
    <property type="entry name" value="metallo-hydrolase-like_MBL-fold"/>
    <property type="match status" value="1"/>
</dbReference>
<comment type="similarity">
    <text evidence="1">Belongs to the metallo-beta-lactamase superfamily. Class-B beta-lactamase family.</text>
</comment>
<dbReference type="SUPFAM" id="SSF56281">
    <property type="entry name" value="Metallo-hydrolase/oxidoreductase"/>
    <property type="match status" value="1"/>
</dbReference>
<dbReference type="AlphaFoldDB" id="A0A933E838"/>
<dbReference type="InterPro" id="IPR050855">
    <property type="entry name" value="NDM-1-like"/>
</dbReference>
<evidence type="ECO:0000313" key="3">
    <source>
        <dbReference type="EMBL" id="MBI4252082.1"/>
    </source>
</evidence>